<accession>A0A8H3NKC3</accession>
<comment type="caution">
    <text evidence="1">The sequence shown here is derived from an EMBL/GenBank/DDBJ whole genome shotgun (WGS) entry which is preliminary data.</text>
</comment>
<proteinExistence type="predicted"/>
<gene>
    <name evidence="1" type="ORF">IFM46972_04532</name>
</gene>
<organism evidence="1 2">
    <name type="scientific">Aspergillus udagawae</name>
    <dbReference type="NCBI Taxonomy" id="91492"/>
    <lineage>
        <taxon>Eukaryota</taxon>
        <taxon>Fungi</taxon>
        <taxon>Dikarya</taxon>
        <taxon>Ascomycota</taxon>
        <taxon>Pezizomycotina</taxon>
        <taxon>Eurotiomycetes</taxon>
        <taxon>Eurotiomycetidae</taxon>
        <taxon>Eurotiales</taxon>
        <taxon>Aspergillaceae</taxon>
        <taxon>Aspergillus</taxon>
        <taxon>Aspergillus subgen. Fumigati</taxon>
    </lineage>
</organism>
<evidence type="ECO:0000313" key="2">
    <source>
        <dbReference type="Proteomes" id="UP000465221"/>
    </source>
</evidence>
<protein>
    <submittedName>
        <fullName evidence="1">Phenylacetate 2-hydroxylase</fullName>
    </submittedName>
</protein>
<evidence type="ECO:0000313" key="1">
    <source>
        <dbReference type="EMBL" id="GFF35347.1"/>
    </source>
</evidence>
<reference evidence="1 2" key="1">
    <citation type="submission" date="2020-01" db="EMBL/GenBank/DDBJ databases">
        <title>Draft genome sequence of Aspergillus udagawae IFM 46972.</title>
        <authorList>
            <person name="Takahashi H."/>
            <person name="Yaguchi T."/>
        </authorList>
    </citation>
    <scope>NUCLEOTIDE SEQUENCE [LARGE SCALE GENOMIC DNA]</scope>
    <source>
        <strain evidence="1 2">IFM 46972</strain>
    </source>
</reference>
<dbReference type="EMBL" id="BLKC01000025">
    <property type="protein sequence ID" value="GFF35347.1"/>
    <property type="molecule type" value="Genomic_DNA"/>
</dbReference>
<dbReference type="Proteomes" id="UP000465221">
    <property type="component" value="Unassembled WGS sequence"/>
</dbReference>
<sequence length="93" mass="10058">MYAPNPDTTSTQTDIEKAKLARRQAEYAVLTDALRRGIPAIYIPFLVAAASAPREIPVPSADMCASARGGYAYASRDGNGVYPHLRGGYRVTR</sequence>
<dbReference type="AlphaFoldDB" id="A0A8H3NKC3"/>
<name>A0A8H3NKC3_9EURO</name>